<keyword evidence="2" id="KW-1185">Reference proteome</keyword>
<organism evidence="1 2">
    <name type="scientific">Microvirga arsenatis</name>
    <dbReference type="NCBI Taxonomy" id="2692265"/>
    <lineage>
        <taxon>Bacteria</taxon>
        <taxon>Pseudomonadati</taxon>
        <taxon>Pseudomonadota</taxon>
        <taxon>Alphaproteobacteria</taxon>
        <taxon>Hyphomicrobiales</taxon>
        <taxon>Methylobacteriaceae</taxon>
        <taxon>Microvirga</taxon>
    </lineage>
</organism>
<dbReference type="Proteomes" id="UP000818323">
    <property type="component" value="Unassembled WGS sequence"/>
</dbReference>
<evidence type="ECO:0000313" key="2">
    <source>
        <dbReference type="Proteomes" id="UP000818323"/>
    </source>
</evidence>
<dbReference type="RefSeq" id="WP_161722426.1">
    <property type="nucleotide sequence ID" value="NZ_JAAAXI010000004.1"/>
</dbReference>
<proteinExistence type="predicted"/>
<protein>
    <submittedName>
        <fullName evidence="1">Uncharacterized protein</fullName>
    </submittedName>
</protein>
<accession>A0ABW9YXB6</accession>
<gene>
    <name evidence="1" type="ORF">GR303_08220</name>
</gene>
<comment type="caution">
    <text evidence="1">The sequence shown here is derived from an EMBL/GenBank/DDBJ whole genome shotgun (WGS) entry which is preliminary data.</text>
</comment>
<sequence length="165" mass="19012">MTTQWPDSITIDGEQWPVGLRGMPDPLPRPYPRGLVIEFEYPHTGLYRGYLARWGLRGSRLYLEALEAHGWIGETGPPETLRELHPGGPMIRHIDFRPRDFTLEDVFGSPEPVWASWVTTELRVASSRATYRHTSWKTFCSRWRVLTVENGVVVRDRIEPGEVRG</sequence>
<name>A0ABW9YXB6_9HYPH</name>
<dbReference type="EMBL" id="JAAAXJ010000003">
    <property type="protein sequence ID" value="NBJ24341.1"/>
    <property type="molecule type" value="Genomic_DNA"/>
</dbReference>
<evidence type="ECO:0000313" key="1">
    <source>
        <dbReference type="EMBL" id="NBJ24341.1"/>
    </source>
</evidence>
<reference evidence="1 2" key="1">
    <citation type="submission" date="2020-01" db="EMBL/GenBank/DDBJ databases">
        <title>Microvirga sp. nov., an arsenate reduction bacterium isolated from Tibet hotspring sediments.</title>
        <authorList>
            <person name="Yuan C.-G."/>
        </authorList>
    </citation>
    <scope>NUCLEOTIDE SEQUENCE [LARGE SCALE GENOMIC DNA]</scope>
    <source>
        <strain evidence="1 2">SYSU G3D203</strain>
    </source>
</reference>